<gene>
    <name evidence="1" type="ORF">B0H16DRAFT_1477917</name>
</gene>
<protein>
    <submittedName>
        <fullName evidence="1">Uncharacterized protein</fullName>
    </submittedName>
</protein>
<reference evidence="1" key="1">
    <citation type="submission" date="2023-03" db="EMBL/GenBank/DDBJ databases">
        <title>Massive genome expansion in bonnet fungi (Mycena s.s.) driven by repeated elements and novel gene families across ecological guilds.</title>
        <authorList>
            <consortium name="Lawrence Berkeley National Laboratory"/>
            <person name="Harder C.B."/>
            <person name="Miyauchi S."/>
            <person name="Viragh M."/>
            <person name="Kuo A."/>
            <person name="Thoen E."/>
            <person name="Andreopoulos B."/>
            <person name="Lu D."/>
            <person name="Skrede I."/>
            <person name="Drula E."/>
            <person name="Henrissat B."/>
            <person name="Morin E."/>
            <person name="Kohler A."/>
            <person name="Barry K."/>
            <person name="LaButti K."/>
            <person name="Morin E."/>
            <person name="Salamov A."/>
            <person name="Lipzen A."/>
            <person name="Mereny Z."/>
            <person name="Hegedus B."/>
            <person name="Baldrian P."/>
            <person name="Stursova M."/>
            <person name="Weitz H."/>
            <person name="Taylor A."/>
            <person name="Grigoriev I.V."/>
            <person name="Nagy L.G."/>
            <person name="Martin F."/>
            <person name="Kauserud H."/>
        </authorList>
    </citation>
    <scope>NUCLEOTIDE SEQUENCE</scope>
    <source>
        <strain evidence="1">CBHHK182m</strain>
    </source>
</reference>
<evidence type="ECO:0000313" key="1">
    <source>
        <dbReference type="EMBL" id="KAJ7714607.1"/>
    </source>
</evidence>
<organism evidence="1 2">
    <name type="scientific">Mycena metata</name>
    <dbReference type="NCBI Taxonomy" id="1033252"/>
    <lineage>
        <taxon>Eukaryota</taxon>
        <taxon>Fungi</taxon>
        <taxon>Dikarya</taxon>
        <taxon>Basidiomycota</taxon>
        <taxon>Agaricomycotina</taxon>
        <taxon>Agaricomycetes</taxon>
        <taxon>Agaricomycetidae</taxon>
        <taxon>Agaricales</taxon>
        <taxon>Marasmiineae</taxon>
        <taxon>Mycenaceae</taxon>
        <taxon>Mycena</taxon>
    </lineage>
</organism>
<sequence length="568" mass="63720">MPGPIKLKTWVPRNTKPAWDWKAKKSKELQYFDAPFAIKEYVQNCVGQIPKDLQKRAWSDWNREDFRFIQGQNARGKADSQTVAYRVISWSPDWTPWRFSETGRVASSVHPFCRYSGSIQDQPLSGDCLLVDGPRYERAHFCNNPLDTNATFTSFAVDGESTSKDNTWAVGEKGNGFILATQFLAETIDKKMPAVQGKPSVDVVQAGISFRVGYQIGELKWKTSRRVGTADSLRVILDDLTAAQKQRIKHGLEGADNKSLVQPDEACIVVIGLDVTAAPEYFFSAIYGIMPPAREWRHPGGNIQFFMVNPDPKFYHRDQWVRGGIRLNRVSINYHGNLNLTSDRVMVLSDRRMAQYRVDVCNNVDHAFRTLPDLAIELALDILTDDHSNAIAGILVPRDKAGAAHYRVAFEAALQQRVISCTGAAPTLPLHPYAQPDETLTLFTELGLIAVQVSYKAREIIHQSGAYAPIKEYARSILLAAPRLDNFPGLNRLRAALKLVLPEVPSQSITLRQYDKVYPTVAWDDKNKLFALALPKPCEEHPQPTQSVCWIGPVLHDSARSNFLRSSS</sequence>
<dbReference type="Proteomes" id="UP001215598">
    <property type="component" value="Unassembled WGS sequence"/>
</dbReference>
<dbReference type="AlphaFoldDB" id="A0AAD7MF15"/>
<proteinExistence type="predicted"/>
<keyword evidence="2" id="KW-1185">Reference proteome</keyword>
<evidence type="ECO:0000313" key="2">
    <source>
        <dbReference type="Proteomes" id="UP001215598"/>
    </source>
</evidence>
<accession>A0AAD7MF15</accession>
<name>A0AAD7MF15_9AGAR</name>
<dbReference type="EMBL" id="JARKIB010000322">
    <property type="protein sequence ID" value="KAJ7714607.1"/>
    <property type="molecule type" value="Genomic_DNA"/>
</dbReference>
<comment type="caution">
    <text evidence="1">The sequence shown here is derived from an EMBL/GenBank/DDBJ whole genome shotgun (WGS) entry which is preliminary data.</text>
</comment>